<feature type="compositionally biased region" description="Polar residues" evidence="1">
    <location>
        <begin position="46"/>
        <end position="57"/>
    </location>
</feature>
<proteinExistence type="predicted"/>
<dbReference type="AlphaFoldDB" id="A0AAD7SDH6"/>
<sequence length="73" mass="7818">MCQRALKGQRLTSEESSSVSPPFLGDRSRGSPRCRPRTHGEDAIENSATLTGSSAIPSLSPVKRDPRKPPQGS</sequence>
<name>A0AAD7SDH6_9TELE</name>
<evidence type="ECO:0000313" key="3">
    <source>
        <dbReference type="Proteomes" id="UP001221898"/>
    </source>
</evidence>
<evidence type="ECO:0000313" key="2">
    <source>
        <dbReference type="EMBL" id="KAJ8400478.1"/>
    </source>
</evidence>
<dbReference type="EMBL" id="JAINUG010000076">
    <property type="protein sequence ID" value="KAJ8400478.1"/>
    <property type="molecule type" value="Genomic_DNA"/>
</dbReference>
<protein>
    <submittedName>
        <fullName evidence="2">Uncharacterized protein</fullName>
    </submittedName>
</protein>
<keyword evidence="3" id="KW-1185">Reference proteome</keyword>
<feature type="compositionally biased region" description="Basic and acidic residues" evidence="1">
    <location>
        <begin position="62"/>
        <end position="73"/>
    </location>
</feature>
<feature type="region of interest" description="Disordered" evidence="1">
    <location>
        <begin position="1"/>
        <end position="73"/>
    </location>
</feature>
<gene>
    <name evidence="2" type="ORF">AAFF_G00396020</name>
</gene>
<reference evidence="2" key="1">
    <citation type="journal article" date="2023" name="Science">
        <title>Genome structures resolve the early diversification of teleost fishes.</title>
        <authorList>
            <person name="Parey E."/>
            <person name="Louis A."/>
            <person name="Montfort J."/>
            <person name="Bouchez O."/>
            <person name="Roques C."/>
            <person name="Iampietro C."/>
            <person name="Lluch J."/>
            <person name="Castinel A."/>
            <person name="Donnadieu C."/>
            <person name="Desvignes T."/>
            <person name="Floi Bucao C."/>
            <person name="Jouanno E."/>
            <person name="Wen M."/>
            <person name="Mejri S."/>
            <person name="Dirks R."/>
            <person name="Jansen H."/>
            <person name="Henkel C."/>
            <person name="Chen W.J."/>
            <person name="Zahm M."/>
            <person name="Cabau C."/>
            <person name="Klopp C."/>
            <person name="Thompson A.W."/>
            <person name="Robinson-Rechavi M."/>
            <person name="Braasch I."/>
            <person name="Lecointre G."/>
            <person name="Bobe J."/>
            <person name="Postlethwait J.H."/>
            <person name="Berthelot C."/>
            <person name="Roest Crollius H."/>
            <person name="Guiguen Y."/>
        </authorList>
    </citation>
    <scope>NUCLEOTIDE SEQUENCE</scope>
    <source>
        <strain evidence="2">NC1722</strain>
    </source>
</reference>
<evidence type="ECO:0000256" key="1">
    <source>
        <dbReference type="SAM" id="MobiDB-lite"/>
    </source>
</evidence>
<accession>A0AAD7SDH6</accession>
<organism evidence="2 3">
    <name type="scientific">Aldrovandia affinis</name>
    <dbReference type="NCBI Taxonomy" id="143900"/>
    <lineage>
        <taxon>Eukaryota</taxon>
        <taxon>Metazoa</taxon>
        <taxon>Chordata</taxon>
        <taxon>Craniata</taxon>
        <taxon>Vertebrata</taxon>
        <taxon>Euteleostomi</taxon>
        <taxon>Actinopterygii</taxon>
        <taxon>Neopterygii</taxon>
        <taxon>Teleostei</taxon>
        <taxon>Notacanthiformes</taxon>
        <taxon>Halosauridae</taxon>
        <taxon>Aldrovandia</taxon>
    </lineage>
</organism>
<feature type="compositionally biased region" description="Polar residues" evidence="1">
    <location>
        <begin position="10"/>
        <end position="20"/>
    </location>
</feature>
<dbReference type="Proteomes" id="UP001221898">
    <property type="component" value="Unassembled WGS sequence"/>
</dbReference>
<comment type="caution">
    <text evidence="2">The sequence shown here is derived from an EMBL/GenBank/DDBJ whole genome shotgun (WGS) entry which is preliminary data.</text>
</comment>